<evidence type="ECO:0000313" key="11">
    <source>
        <dbReference type="Proteomes" id="UP000231658"/>
    </source>
</evidence>
<evidence type="ECO:0000256" key="4">
    <source>
        <dbReference type="ARBA" id="ARBA00022980"/>
    </source>
</evidence>
<dbReference type="HAMAP" id="MF_01365_B">
    <property type="entry name" value="Ribosomal_uL6_B"/>
    <property type="match status" value="1"/>
</dbReference>
<dbReference type="AlphaFoldDB" id="A0A1C3RDJ4"/>
<dbReference type="GO" id="GO:0022625">
    <property type="term" value="C:cytosolic large ribosomal subunit"/>
    <property type="evidence" value="ECO:0007669"/>
    <property type="project" value="UniProtKB-UniRule"/>
</dbReference>
<dbReference type="InterPro" id="IPR000702">
    <property type="entry name" value="Ribosomal_uL6-like"/>
</dbReference>
<evidence type="ECO:0000256" key="6">
    <source>
        <dbReference type="HAMAP-Rule" id="MF_01365"/>
    </source>
</evidence>
<dbReference type="EMBL" id="FLYE01000001">
    <property type="protein sequence ID" value="SCA55284.1"/>
    <property type="molecule type" value="Genomic_DNA"/>
</dbReference>
<reference evidence="10 11" key="1">
    <citation type="submission" date="2016-07" db="EMBL/GenBank/DDBJ databases">
        <authorList>
            <person name="Lefevre C.T."/>
        </authorList>
    </citation>
    <scope>NUCLEOTIDE SEQUENCE [LARGE SCALE GENOMIC DNA]</scope>
    <source>
        <strain evidence="10">PR1</strain>
    </source>
</reference>
<dbReference type="GO" id="GO:0019843">
    <property type="term" value="F:rRNA binding"/>
    <property type="evidence" value="ECO:0007669"/>
    <property type="project" value="UniProtKB-UniRule"/>
</dbReference>
<feature type="domain" description="Large ribosomal subunit protein uL6 alpha-beta" evidence="9">
    <location>
        <begin position="91"/>
        <end position="164"/>
    </location>
</feature>
<dbReference type="PANTHER" id="PTHR11655:SF14">
    <property type="entry name" value="LARGE RIBOSOMAL SUBUNIT PROTEIN UL6M"/>
    <property type="match status" value="1"/>
</dbReference>
<gene>
    <name evidence="6 10" type="primary">rplF</name>
    <name evidence="10" type="ORF">MTBPR1_10531</name>
</gene>
<keyword evidence="4 6" id="KW-0689">Ribosomal protein</keyword>
<dbReference type="FunFam" id="3.90.930.12:FF:000001">
    <property type="entry name" value="50S ribosomal protein L6"/>
    <property type="match status" value="1"/>
</dbReference>
<evidence type="ECO:0000256" key="1">
    <source>
        <dbReference type="ARBA" id="ARBA00009356"/>
    </source>
</evidence>
<sequence length="177" mass="19348">MSRIGKHPVEVPSGVTVTVNGQDVAAKGKLGELTFSVMEEIVVSMDDNKVTVAPKNDTRRARQMWATARTRINNLVIGVNEGFSKELEIQGVGYRAAVKGSNLELQLGFSHDVIVPIPSDLKIACPSQTEITISGADKQKVGQIAAEIRGYRPPEPYKGKGVRYKGEYILRKEGKKK</sequence>
<dbReference type="GO" id="GO:0002181">
    <property type="term" value="P:cytoplasmic translation"/>
    <property type="evidence" value="ECO:0007669"/>
    <property type="project" value="TreeGrafter"/>
</dbReference>
<dbReference type="Proteomes" id="UP000231658">
    <property type="component" value="Unassembled WGS sequence"/>
</dbReference>
<dbReference type="InterPro" id="IPR002358">
    <property type="entry name" value="Ribosomal_uL6_CS"/>
</dbReference>
<keyword evidence="2 6" id="KW-0699">rRNA-binding</keyword>
<organism evidence="10 11">
    <name type="scientific">Candidatus Terasakiella magnetica</name>
    <dbReference type="NCBI Taxonomy" id="1867952"/>
    <lineage>
        <taxon>Bacteria</taxon>
        <taxon>Pseudomonadati</taxon>
        <taxon>Pseudomonadota</taxon>
        <taxon>Alphaproteobacteria</taxon>
        <taxon>Rhodospirillales</taxon>
        <taxon>Terasakiellaceae</taxon>
        <taxon>Terasakiella</taxon>
    </lineage>
</organism>
<dbReference type="InterPro" id="IPR036789">
    <property type="entry name" value="Ribosomal_uL6-like_a/b-dom_sf"/>
</dbReference>
<evidence type="ECO:0000256" key="5">
    <source>
        <dbReference type="ARBA" id="ARBA00023274"/>
    </source>
</evidence>
<comment type="subunit">
    <text evidence="6">Part of the 50S ribosomal subunit.</text>
</comment>
<protein>
    <recommendedName>
        <fullName evidence="6">Large ribosomal subunit protein uL6</fullName>
    </recommendedName>
</protein>
<dbReference type="PRINTS" id="PR00059">
    <property type="entry name" value="RIBOSOMALL6"/>
</dbReference>
<dbReference type="STRING" id="1867952.MTBPR1_10531"/>
<comment type="function">
    <text evidence="6 8">This protein binds to the 23S rRNA, and is important in its secondary structure. It is located near the subunit interface in the base of the L7/L12 stalk, and near the tRNA binding site of the peptidyltransferase center.</text>
</comment>
<keyword evidence="3 6" id="KW-0694">RNA-binding</keyword>
<dbReference type="OrthoDB" id="9805007at2"/>
<dbReference type="SUPFAM" id="SSF56053">
    <property type="entry name" value="Ribosomal protein L6"/>
    <property type="match status" value="2"/>
</dbReference>
<dbReference type="NCBIfam" id="TIGR03654">
    <property type="entry name" value="L6_bact"/>
    <property type="match status" value="1"/>
</dbReference>
<dbReference type="GO" id="GO:0003735">
    <property type="term" value="F:structural constituent of ribosome"/>
    <property type="evidence" value="ECO:0007669"/>
    <property type="project" value="UniProtKB-UniRule"/>
</dbReference>
<dbReference type="PROSITE" id="PS00525">
    <property type="entry name" value="RIBOSOMAL_L6_1"/>
    <property type="match status" value="1"/>
</dbReference>
<evidence type="ECO:0000313" key="10">
    <source>
        <dbReference type="EMBL" id="SCA55284.1"/>
    </source>
</evidence>
<evidence type="ECO:0000259" key="9">
    <source>
        <dbReference type="Pfam" id="PF00347"/>
    </source>
</evidence>
<keyword evidence="5 6" id="KW-0687">Ribonucleoprotein</keyword>
<dbReference type="InterPro" id="IPR020040">
    <property type="entry name" value="Ribosomal_uL6_a/b-dom"/>
</dbReference>
<feature type="domain" description="Large ribosomal subunit protein uL6 alpha-beta" evidence="9">
    <location>
        <begin position="11"/>
        <end position="82"/>
    </location>
</feature>
<keyword evidence="11" id="KW-1185">Reference proteome</keyword>
<evidence type="ECO:0000256" key="7">
    <source>
        <dbReference type="RuleBase" id="RU003869"/>
    </source>
</evidence>
<dbReference type="RefSeq" id="WP_069185971.1">
    <property type="nucleotide sequence ID" value="NZ_FLYE01000001.1"/>
</dbReference>
<evidence type="ECO:0000256" key="8">
    <source>
        <dbReference type="RuleBase" id="RU003870"/>
    </source>
</evidence>
<accession>A0A1C3RDJ4</accession>
<proteinExistence type="inferred from homology"/>
<comment type="similarity">
    <text evidence="1 6 7">Belongs to the universal ribosomal protein uL6 family.</text>
</comment>
<dbReference type="PIRSF" id="PIRSF002162">
    <property type="entry name" value="Ribosomal_L6"/>
    <property type="match status" value="1"/>
</dbReference>
<name>A0A1C3RDJ4_9PROT</name>
<dbReference type="PANTHER" id="PTHR11655">
    <property type="entry name" value="60S/50S RIBOSOMAL PROTEIN L6/L9"/>
    <property type="match status" value="1"/>
</dbReference>
<evidence type="ECO:0000256" key="2">
    <source>
        <dbReference type="ARBA" id="ARBA00022730"/>
    </source>
</evidence>
<dbReference type="Gene3D" id="3.90.930.12">
    <property type="entry name" value="Ribosomal protein L6, alpha-beta domain"/>
    <property type="match status" value="2"/>
</dbReference>
<evidence type="ECO:0000256" key="3">
    <source>
        <dbReference type="ARBA" id="ARBA00022884"/>
    </source>
</evidence>
<dbReference type="FunFam" id="3.90.930.12:FF:000002">
    <property type="entry name" value="50S ribosomal protein L6"/>
    <property type="match status" value="1"/>
</dbReference>
<dbReference type="Pfam" id="PF00347">
    <property type="entry name" value="Ribosomal_L6"/>
    <property type="match status" value="2"/>
</dbReference>
<dbReference type="InterPro" id="IPR019906">
    <property type="entry name" value="Ribosomal_uL6_bac-type"/>
</dbReference>